<keyword evidence="3" id="KW-1185">Reference proteome</keyword>
<name>A0A4S2MQA6_9PEZI</name>
<proteinExistence type="predicted"/>
<evidence type="ECO:0000313" key="3">
    <source>
        <dbReference type="Proteomes" id="UP000298138"/>
    </source>
</evidence>
<reference evidence="2 3" key="1">
    <citation type="submission" date="2019-04" db="EMBL/GenBank/DDBJ databases">
        <title>Comparative genomics and transcriptomics to analyze fruiting body development in filamentous ascomycetes.</title>
        <authorList>
            <consortium name="DOE Joint Genome Institute"/>
            <person name="Lutkenhaus R."/>
            <person name="Traeger S."/>
            <person name="Breuer J."/>
            <person name="Kuo A."/>
            <person name="Lipzen A."/>
            <person name="Pangilinan J."/>
            <person name="Dilworth D."/>
            <person name="Sandor L."/>
            <person name="Poggeler S."/>
            <person name="Barry K."/>
            <person name="Grigoriev I.V."/>
            <person name="Nowrousian M."/>
        </authorList>
    </citation>
    <scope>NUCLEOTIDE SEQUENCE [LARGE SCALE GENOMIC DNA]</scope>
    <source>
        <strain evidence="2 3">CBS 389.68</strain>
    </source>
</reference>
<evidence type="ECO:0000313" key="2">
    <source>
        <dbReference type="EMBL" id="TGZ79265.1"/>
    </source>
</evidence>
<dbReference type="AlphaFoldDB" id="A0A4S2MQA6"/>
<dbReference type="OrthoDB" id="5399555at2759"/>
<feature type="region of interest" description="Disordered" evidence="1">
    <location>
        <begin position="1"/>
        <end position="40"/>
    </location>
</feature>
<organism evidence="2 3">
    <name type="scientific">Ascodesmis nigricans</name>
    <dbReference type="NCBI Taxonomy" id="341454"/>
    <lineage>
        <taxon>Eukaryota</taxon>
        <taxon>Fungi</taxon>
        <taxon>Dikarya</taxon>
        <taxon>Ascomycota</taxon>
        <taxon>Pezizomycotina</taxon>
        <taxon>Pezizomycetes</taxon>
        <taxon>Pezizales</taxon>
        <taxon>Ascodesmidaceae</taxon>
        <taxon>Ascodesmis</taxon>
    </lineage>
</organism>
<dbReference type="InParanoid" id="A0A4S2MQA6"/>
<dbReference type="Proteomes" id="UP000298138">
    <property type="component" value="Unassembled WGS sequence"/>
</dbReference>
<sequence length="103" mass="11249">MGPSIESSRPILAHGSADNRFSTYTQASTAPSTTPSIESTSINEINECMQRLEDPRPASQRFVPSESKCETLAKLALGAKLERALDRRLSKQDFVPRTPVKSG</sequence>
<evidence type="ECO:0000256" key="1">
    <source>
        <dbReference type="SAM" id="MobiDB-lite"/>
    </source>
</evidence>
<accession>A0A4S2MQA6</accession>
<dbReference type="EMBL" id="ML220133">
    <property type="protein sequence ID" value="TGZ79265.1"/>
    <property type="molecule type" value="Genomic_DNA"/>
</dbReference>
<protein>
    <submittedName>
        <fullName evidence="2">Uncharacterized protein</fullName>
    </submittedName>
</protein>
<feature type="compositionally biased region" description="Low complexity" evidence="1">
    <location>
        <begin position="22"/>
        <end position="40"/>
    </location>
</feature>
<gene>
    <name evidence="2" type="ORF">EX30DRAFT_115196</name>
</gene>